<dbReference type="InterPro" id="IPR001789">
    <property type="entry name" value="Sig_transdc_resp-reg_receiver"/>
</dbReference>
<reference evidence="4" key="1">
    <citation type="journal article" date="2019" name="Int. J. Syst. Evol. Microbiol.">
        <title>The Global Catalogue of Microorganisms (GCM) 10K type strain sequencing project: providing services to taxonomists for standard genome sequencing and annotation.</title>
        <authorList>
            <consortium name="The Broad Institute Genomics Platform"/>
            <consortium name="The Broad Institute Genome Sequencing Center for Infectious Disease"/>
            <person name="Wu L."/>
            <person name="Ma J."/>
        </authorList>
    </citation>
    <scope>NUCLEOTIDE SEQUENCE [LARGE SCALE GENOMIC DNA]</scope>
    <source>
        <strain evidence="4">CGMCC 1.8957</strain>
    </source>
</reference>
<feature type="domain" description="Response regulatory" evidence="2">
    <location>
        <begin position="6"/>
        <end position="116"/>
    </location>
</feature>
<dbReference type="SMART" id="SM00448">
    <property type="entry name" value="REC"/>
    <property type="match status" value="1"/>
</dbReference>
<dbReference type="Proteomes" id="UP000652430">
    <property type="component" value="Unassembled WGS sequence"/>
</dbReference>
<accession>A0ABQ3LS48</accession>
<evidence type="ECO:0000256" key="1">
    <source>
        <dbReference type="PROSITE-ProRule" id="PRU00169"/>
    </source>
</evidence>
<dbReference type="RefSeq" id="WP_189677496.1">
    <property type="nucleotide sequence ID" value="NZ_BNAQ01000007.1"/>
</dbReference>
<keyword evidence="4" id="KW-1185">Reference proteome</keyword>
<dbReference type="InterPro" id="IPR011006">
    <property type="entry name" value="CheY-like_superfamily"/>
</dbReference>
<comment type="caution">
    <text evidence="3">The sequence shown here is derived from an EMBL/GenBank/DDBJ whole genome shotgun (WGS) entry which is preliminary data.</text>
</comment>
<organism evidence="3 4">
    <name type="scientific">Sphingomonas glacialis</name>
    <dbReference type="NCBI Taxonomy" id="658225"/>
    <lineage>
        <taxon>Bacteria</taxon>
        <taxon>Pseudomonadati</taxon>
        <taxon>Pseudomonadota</taxon>
        <taxon>Alphaproteobacteria</taxon>
        <taxon>Sphingomonadales</taxon>
        <taxon>Sphingomonadaceae</taxon>
        <taxon>Sphingomonas</taxon>
    </lineage>
</organism>
<keyword evidence="1" id="KW-0597">Phosphoprotein</keyword>
<gene>
    <name evidence="3" type="ORF">GCM10008023_37010</name>
</gene>
<dbReference type="SUPFAM" id="SSF52172">
    <property type="entry name" value="CheY-like"/>
    <property type="match status" value="1"/>
</dbReference>
<dbReference type="Pfam" id="PF00072">
    <property type="entry name" value="Response_reg"/>
    <property type="match status" value="1"/>
</dbReference>
<dbReference type="EMBL" id="BNAQ01000007">
    <property type="protein sequence ID" value="GHH24674.1"/>
    <property type="molecule type" value="Genomic_DNA"/>
</dbReference>
<dbReference type="PROSITE" id="PS50110">
    <property type="entry name" value="RESPONSE_REGULATORY"/>
    <property type="match status" value="1"/>
</dbReference>
<sequence length="128" mass="13422">MTAGRRIVIVEDDVLIAMDLADLLIAMGHDVCRIATTEAEAVEAAMALEPDLMIVDGNLAEGSGVSAMRQILARGFVTHFYITGDPVQLLKIAPNAVVVAKPFNMRALVTGMAKAGRVKASVTGGVES</sequence>
<feature type="modified residue" description="4-aspartylphosphate" evidence="1">
    <location>
        <position position="56"/>
    </location>
</feature>
<name>A0ABQ3LS48_9SPHN</name>
<evidence type="ECO:0000313" key="4">
    <source>
        <dbReference type="Proteomes" id="UP000652430"/>
    </source>
</evidence>
<evidence type="ECO:0000313" key="3">
    <source>
        <dbReference type="EMBL" id="GHH24674.1"/>
    </source>
</evidence>
<dbReference type="Gene3D" id="3.40.50.2300">
    <property type="match status" value="1"/>
</dbReference>
<evidence type="ECO:0000259" key="2">
    <source>
        <dbReference type="PROSITE" id="PS50110"/>
    </source>
</evidence>
<proteinExistence type="predicted"/>
<protein>
    <recommendedName>
        <fullName evidence="2">Response regulatory domain-containing protein</fullName>
    </recommendedName>
</protein>